<name>A0A0T5P6W8_9RHOB</name>
<evidence type="ECO:0000256" key="1">
    <source>
        <dbReference type="ARBA" id="ARBA00022723"/>
    </source>
</evidence>
<proteinExistence type="predicted"/>
<dbReference type="GO" id="GO:0050313">
    <property type="term" value="F:sulfur dioxygenase activity"/>
    <property type="evidence" value="ECO:0007669"/>
    <property type="project" value="InterPro"/>
</dbReference>
<accession>A0A0T5P6W8</accession>
<evidence type="ECO:0000313" key="4">
    <source>
        <dbReference type="EMBL" id="QEW29576.1"/>
    </source>
</evidence>
<dbReference type="PROSITE" id="PS50206">
    <property type="entry name" value="RHODANESE_3"/>
    <property type="match status" value="2"/>
</dbReference>
<evidence type="ECO:0000313" key="5">
    <source>
        <dbReference type="Proteomes" id="UP000051401"/>
    </source>
</evidence>
<dbReference type="STRING" id="540747.SAMN04488031_110161"/>
<evidence type="ECO:0000313" key="6">
    <source>
        <dbReference type="Proteomes" id="UP000325785"/>
    </source>
</evidence>
<dbReference type="Pfam" id="PF00753">
    <property type="entry name" value="Lactamase_B"/>
    <property type="match status" value="1"/>
</dbReference>
<dbReference type="Gene3D" id="3.60.15.10">
    <property type="entry name" value="Ribonuclease Z/Hydroxyacylglutathione hydrolase-like"/>
    <property type="match status" value="1"/>
</dbReference>
<dbReference type="GO" id="GO:0016787">
    <property type="term" value="F:hydrolase activity"/>
    <property type="evidence" value="ECO:0007669"/>
    <property type="project" value="UniProtKB-KW"/>
</dbReference>
<evidence type="ECO:0000313" key="3">
    <source>
        <dbReference type="EMBL" id="KRS16928.1"/>
    </source>
</evidence>
<dbReference type="PANTHER" id="PTHR43084:SF1">
    <property type="entry name" value="PERSULFIDE DIOXYGENASE ETHE1, MITOCHONDRIAL"/>
    <property type="match status" value="1"/>
</dbReference>
<dbReference type="EMBL" id="CP031599">
    <property type="protein sequence ID" value="QEW29576.1"/>
    <property type="molecule type" value="Genomic_DNA"/>
</dbReference>
<dbReference type="EC" id="3.-.-.-" evidence="4"/>
<dbReference type="SMART" id="SM00849">
    <property type="entry name" value="Lactamase_B"/>
    <property type="match status" value="1"/>
</dbReference>
<feature type="domain" description="Rhodanese" evidence="2">
    <location>
        <begin position="271"/>
        <end position="362"/>
    </location>
</feature>
<geneLocation type="plasmid" evidence="4">
    <name>pRIdsm_01</name>
</geneLocation>
<dbReference type="GO" id="GO:0006749">
    <property type="term" value="P:glutathione metabolic process"/>
    <property type="evidence" value="ECO:0007669"/>
    <property type="project" value="InterPro"/>
</dbReference>
<dbReference type="InterPro" id="IPR051682">
    <property type="entry name" value="Mito_Persulfide_Diox"/>
</dbReference>
<organism evidence="3 5">
    <name type="scientific">Roseovarius indicus</name>
    <dbReference type="NCBI Taxonomy" id="540747"/>
    <lineage>
        <taxon>Bacteria</taxon>
        <taxon>Pseudomonadati</taxon>
        <taxon>Pseudomonadota</taxon>
        <taxon>Alphaproteobacteria</taxon>
        <taxon>Rhodobacterales</taxon>
        <taxon>Roseobacteraceae</taxon>
        <taxon>Roseovarius</taxon>
    </lineage>
</organism>
<evidence type="ECO:0000259" key="2">
    <source>
        <dbReference type="PROSITE" id="PS50206"/>
    </source>
</evidence>
<dbReference type="RefSeq" id="WP_057817003.1">
    <property type="nucleotide sequence ID" value="NZ_CP031599.1"/>
</dbReference>
<dbReference type="InterPro" id="IPR036873">
    <property type="entry name" value="Rhodanese-like_dom_sf"/>
</dbReference>
<keyword evidence="5" id="KW-1185">Reference proteome</keyword>
<dbReference type="Gene3D" id="3.40.250.10">
    <property type="entry name" value="Rhodanese-like domain"/>
    <property type="match status" value="2"/>
</dbReference>
<dbReference type="Proteomes" id="UP000325785">
    <property type="component" value="Plasmid pRIdsm_01"/>
</dbReference>
<dbReference type="Pfam" id="PF00581">
    <property type="entry name" value="Rhodanese"/>
    <property type="match status" value="2"/>
</dbReference>
<keyword evidence="4" id="KW-0378">Hydrolase</keyword>
<dbReference type="SUPFAM" id="SSF56281">
    <property type="entry name" value="Metallo-hydrolase/oxidoreductase"/>
    <property type="match status" value="1"/>
</dbReference>
<dbReference type="GO" id="GO:0070813">
    <property type="term" value="P:hydrogen sulfide metabolic process"/>
    <property type="evidence" value="ECO:0007669"/>
    <property type="project" value="TreeGrafter"/>
</dbReference>
<gene>
    <name evidence="4" type="primary">blh_4</name>
    <name evidence="4" type="ORF">RIdsm_05421</name>
    <name evidence="3" type="ORF">XM52_15215</name>
</gene>
<dbReference type="CDD" id="cd00158">
    <property type="entry name" value="RHOD"/>
    <property type="match status" value="2"/>
</dbReference>
<dbReference type="FunFam" id="3.60.15.10:FF:000030">
    <property type="entry name" value="Metallo-beta-lactamase family protein"/>
    <property type="match status" value="1"/>
</dbReference>
<sequence length="462" mass="50521">MTLRFEQILADGVAQCSYLVGDDDAGVAAVIDPRPDVDVYLDLARHYGLAITHVFETHIHADFMSGARELVARLGDQARLCVSVEDGAQYDFEYEAIRGGDSFTFGDARMVVRHTPGHTPEHVAFLLHEGDTEDPWGVLTGDSFFVDSVGRPDLLGDDQTEELTEKLFRTTQDFYMGLPDGVIIYPCHGAGSECGPDIGDRMSSTIGYERRHNKYVQITELDAFKAAMTEDAPPVPTHYPRLKKVNAGGPPVMANLPRVPPLTPGLFAEATGNNAQVLDVRDMQAFGGGHIPGSINIGAQPELSVWAGWLLDPEKPLYLVLEDDSRLDEVLTLLWRVGFTDFGGYLARGIGAWRETGLELRRIPQMTVHELAEADVLPLDVRKDEEWQAGHVPEAKHIFLGELPESLGELDRSAEIATYCASGFRASIASSILAANGFEKVWNVPGSWKAWTGAGLKVAAHA</sequence>
<dbReference type="InterPro" id="IPR001279">
    <property type="entry name" value="Metallo-B-lactamas"/>
</dbReference>
<dbReference type="EMBL" id="LAXI01000010">
    <property type="protein sequence ID" value="KRS16928.1"/>
    <property type="molecule type" value="Genomic_DNA"/>
</dbReference>
<dbReference type="GO" id="GO:0046872">
    <property type="term" value="F:metal ion binding"/>
    <property type="evidence" value="ECO:0007669"/>
    <property type="project" value="UniProtKB-KW"/>
</dbReference>
<protein>
    <submittedName>
        <fullName evidence="4">Beta-lactamase hydrolase-like protein</fullName>
        <ecNumber evidence="4">3.-.-.-</ecNumber>
    </submittedName>
    <submittedName>
        <fullName evidence="3">Metallo-beta-lactamase</fullName>
    </submittedName>
</protein>
<dbReference type="InterPro" id="IPR001763">
    <property type="entry name" value="Rhodanese-like_dom"/>
</dbReference>
<feature type="domain" description="Rhodanese" evidence="2">
    <location>
        <begin position="372"/>
        <end position="460"/>
    </location>
</feature>
<dbReference type="SUPFAM" id="SSF52821">
    <property type="entry name" value="Rhodanese/Cell cycle control phosphatase"/>
    <property type="match status" value="2"/>
</dbReference>
<dbReference type="AlphaFoldDB" id="A0A0T5P6W8"/>
<keyword evidence="1" id="KW-0479">Metal-binding</keyword>
<dbReference type="KEGG" id="rid:RIdsm_05421"/>
<reference evidence="4 6" key="2">
    <citation type="submission" date="2018-08" db="EMBL/GenBank/DDBJ databases">
        <title>Genetic Globetrotter - A new plasmid hitch-hiking vast phylogenetic and geographic distances.</title>
        <authorList>
            <person name="Vollmers J."/>
            <person name="Petersen J."/>
        </authorList>
    </citation>
    <scope>NUCLEOTIDE SEQUENCE [LARGE SCALE GENOMIC DNA]</scope>
    <source>
        <strain evidence="4 6">DSM 26383</strain>
        <plasmid evidence="4">pRIdsm_01</plasmid>
        <plasmid evidence="6">pridsm_01</plasmid>
    </source>
</reference>
<reference evidence="3 5" key="1">
    <citation type="submission" date="2015-04" db="EMBL/GenBank/DDBJ databases">
        <title>The draft genome sequence of Roseovarius indicus B108T.</title>
        <authorList>
            <person name="Li G."/>
            <person name="Lai Q."/>
            <person name="Shao Z."/>
            <person name="Yan P."/>
        </authorList>
    </citation>
    <scope>NUCLEOTIDE SEQUENCE [LARGE SCALE GENOMIC DNA]</scope>
    <source>
        <strain evidence="3 5">B108</strain>
    </source>
</reference>
<dbReference type="InterPro" id="IPR036866">
    <property type="entry name" value="RibonucZ/Hydroxyglut_hydro"/>
</dbReference>
<dbReference type="InterPro" id="IPR044528">
    <property type="entry name" value="POD-like_MBL-fold"/>
</dbReference>
<dbReference type="PANTHER" id="PTHR43084">
    <property type="entry name" value="PERSULFIDE DIOXYGENASE ETHE1"/>
    <property type="match status" value="1"/>
</dbReference>
<dbReference type="Proteomes" id="UP000051401">
    <property type="component" value="Unassembled WGS sequence"/>
</dbReference>
<dbReference type="SMART" id="SM00450">
    <property type="entry name" value="RHOD"/>
    <property type="match status" value="2"/>
</dbReference>
<dbReference type="CDD" id="cd07724">
    <property type="entry name" value="POD-like_MBL-fold"/>
    <property type="match status" value="1"/>
</dbReference>
<geneLocation type="plasmid" evidence="6">
    <name>pridsm_01</name>
</geneLocation>
<dbReference type="PATRIC" id="fig|540747.5.peg.735"/>
<dbReference type="OrthoDB" id="9784009at2"/>
<keyword evidence="4" id="KW-0614">Plasmid</keyword>